<evidence type="ECO:0000259" key="3">
    <source>
        <dbReference type="Pfam" id="PF13439"/>
    </source>
</evidence>
<feature type="transmembrane region" description="Helical" evidence="1">
    <location>
        <begin position="82"/>
        <end position="102"/>
    </location>
</feature>
<dbReference type="SUPFAM" id="SSF53756">
    <property type="entry name" value="UDP-Glycosyltransferase/glycogen phosphorylase"/>
    <property type="match status" value="1"/>
</dbReference>
<protein>
    <submittedName>
        <fullName evidence="4">Glycosyltransferase</fullName>
    </submittedName>
</protein>
<keyword evidence="1" id="KW-0472">Membrane</keyword>
<evidence type="ECO:0000313" key="4">
    <source>
        <dbReference type="EMBL" id="TKC03695.1"/>
    </source>
</evidence>
<feature type="domain" description="Glycosyltransferase subfamily 4-like N-terminal" evidence="3">
    <location>
        <begin position="17"/>
        <end position="166"/>
    </location>
</feature>
<comment type="caution">
    <text evidence="4">The sequence shown here is derived from an EMBL/GenBank/DDBJ whole genome shotgun (WGS) entry which is preliminary data.</text>
</comment>
<dbReference type="GO" id="GO:0016757">
    <property type="term" value="F:glycosyltransferase activity"/>
    <property type="evidence" value="ECO:0007669"/>
    <property type="project" value="InterPro"/>
</dbReference>
<dbReference type="RefSeq" id="WP_136837718.1">
    <property type="nucleotide sequence ID" value="NZ_SWBQ01000007.1"/>
</dbReference>
<accession>A0A4U1CCB3</accession>
<keyword evidence="4" id="KW-0808">Transferase</keyword>
<dbReference type="CDD" id="cd03811">
    <property type="entry name" value="GT4_GT28_WabH-like"/>
    <property type="match status" value="1"/>
</dbReference>
<dbReference type="Pfam" id="PF00534">
    <property type="entry name" value="Glycos_transf_1"/>
    <property type="match status" value="1"/>
</dbReference>
<keyword evidence="1" id="KW-0812">Transmembrane</keyword>
<dbReference type="EMBL" id="SWBQ01000007">
    <property type="protein sequence ID" value="TKC03695.1"/>
    <property type="molecule type" value="Genomic_DNA"/>
</dbReference>
<dbReference type="PANTHER" id="PTHR12526:SF630">
    <property type="entry name" value="GLYCOSYLTRANSFERASE"/>
    <property type="match status" value="1"/>
</dbReference>
<dbReference type="InterPro" id="IPR001296">
    <property type="entry name" value="Glyco_trans_1"/>
</dbReference>
<evidence type="ECO:0000256" key="1">
    <source>
        <dbReference type="SAM" id="Phobius"/>
    </source>
</evidence>
<gene>
    <name evidence="4" type="ORF">FA047_19220</name>
</gene>
<reference evidence="4 5" key="1">
    <citation type="submission" date="2019-04" db="EMBL/GenBank/DDBJ databases">
        <title>Pedobacter sp. RP-3-15 sp. nov., isolated from Arctic soil.</title>
        <authorList>
            <person name="Dahal R.H."/>
            <person name="Kim D.-U."/>
        </authorList>
    </citation>
    <scope>NUCLEOTIDE SEQUENCE [LARGE SCALE GENOMIC DNA]</scope>
    <source>
        <strain evidence="4 5">RP-3-15</strain>
    </source>
</reference>
<dbReference type="InterPro" id="IPR028098">
    <property type="entry name" value="Glyco_trans_4-like_N"/>
</dbReference>
<dbReference type="OrthoDB" id="791981at2"/>
<keyword evidence="1" id="KW-1133">Transmembrane helix</keyword>
<name>A0A4U1CCB3_9SPHI</name>
<keyword evidence="5" id="KW-1185">Reference proteome</keyword>
<evidence type="ECO:0000259" key="2">
    <source>
        <dbReference type="Pfam" id="PF00534"/>
    </source>
</evidence>
<dbReference type="Pfam" id="PF13439">
    <property type="entry name" value="Glyco_transf_4"/>
    <property type="match status" value="1"/>
</dbReference>
<sequence>MKSGKRVILMTPSMSKGGAETQLLKVALFLRDNGHKVLIISLKPIDEFNGVLEKSGISLVFLGKWGRNTFSNLSMLWNAVKIFRPDVIVAFMFIAIIFARLLKLRLKFRLISTIRISVIPKKWYLLFKLTSGLDDAVVYNSVASKNNFEVQNFGLKNGLVINNGISINICSNEVREEENLFTWVCVAHFRWNKDYLTLFKAVTLIKERKFRLDIIGELNSEIWPYEIIKEMGISEHVRILGFKPNASYYLERSDAFVLSSFSEGMPNAILEAMAYGRPVVVTDIDGNRELVQQAGCGFLCERQNEYSMAANMLKIMDMHPLERNKLGAKGKMHIEKSFGEEKVMNEWMQLIEQLTS</sequence>
<evidence type="ECO:0000313" key="5">
    <source>
        <dbReference type="Proteomes" id="UP000307244"/>
    </source>
</evidence>
<proteinExistence type="predicted"/>
<dbReference type="AlphaFoldDB" id="A0A4U1CCB3"/>
<feature type="domain" description="Glycosyl transferase family 1" evidence="2">
    <location>
        <begin position="175"/>
        <end position="331"/>
    </location>
</feature>
<dbReference type="Proteomes" id="UP000307244">
    <property type="component" value="Unassembled WGS sequence"/>
</dbReference>
<dbReference type="PANTHER" id="PTHR12526">
    <property type="entry name" value="GLYCOSYLTRANSFERASE"/>
    <property type="match status" value="1"/>
</dbReference>
<dbReference type="Gene3D" id="3.40.50.2000">
    <property type="entry name" value="Glycogen Phosphorylase B"/>
    <property type="match status" value="2"/>
</dbReference>
<organism evidence="4 5">
    <name type="scientific">Pedobacter frigoris</name>
    <dbReference type="NCBI Taxonomy" id="2571272"/>
    <lineage>
        <taxon>Bacteria</taxon>
        <taxon>Pseudomonadati</taxon>
        <taxon>Bacteroidota</taxon>
        <taxon>Sphingobacteriia</taxon>
        <taxon>Sphingobacteriales</taxon>
        <taxon>Sphingobacteriaceae</taxon>
        <taxon>Pedobacter</taxon>
    </lineage>
</organism>